<name>A0AAD4PFE1_PERFH</name>
<dbReference type="Pfam" id="PF10230">
    <property type="entry name" value="LIDHydrolase"/>
    <property type="match status" value="1"/>
</dbReference>
<keyword evidence="4" id="KW-0378">Hydrolase</keyword>
<proteinExistence type="inferred from homology"/>
<keyword evidence="6" id="KW-1185">Reference proteome</keyword>
<dbReference type="AlphaFoldDB" id="A0AAD4PFE1"/>
<dbReference type="InterPro" id="IPR029058">
    <property type="entry name" value="AB_hydrolase_fold"/>
</dbReference>
<evidence type="ECO:0000256" key="1">
    <source>
        <dbReference type="ARBA" id="ARBA00004502"/>
    </source>
</evidence>
<keyword evidence="3" id="KW-0551">Lipid droplet</keyword>
<dbReference type="GO" id="GO:0016298">
    <property type="term" value="F:lipase activity"/>
    <property type="evidence" value="ECO:0007669"/>
    <property type="project" value="InterPro"/>
</dbReference>
<organism evidence="5 6">
    <name type="scientific">Perilla frutescens var. hirtella</name>
    <name type="common">Perilla citriodora</name>
    <name type="synonym">Perilla setoyensis</name>
    <dbReference type="NCBI Taxonomy" id="608512"/>
    <lineage>
        <taxon>Eukaryota</taxon>
        <taxon>Viridiplantae</taxon>
        <taxon>Streptophyta</taxon>
        <taxon>Embryophyta</taxon>
        <taxon>Tracheophyta</taxon>
        <taxon>Spermatophyta</taxon>
        <taxon>Magnoliopsida</taxon>
        <taxon>eudicotyledons</taxon>
        <taxon>Gunneridae</taxon>
        <taxon>Pentapetalae</taxon>
        <taxon>asterids</taxon>
        <taxon>lamiids</taxon>
        <taxon>Lamiales</taxon>
        <taxon>Lamiaceae</taxon>
        <taxon>Nepetoideae</taxon>
        <taxon>Elsholtzieae</taxon>
        <taxon>Perilla</taxon>
    </lineage>
</organism>
<gene>
    <name evidence="5" type="ORF">C2S53_001060</name>
</gene>
<evidence type="ECO:0000256" key="3">
    <source>
        <dbReference type="ARBA" id="ARBA00022677"/>
    </source>
</evidence>
<dbReference type="SUPFAM" id="SSF53474">
    <property type="entry name" value="alpha/beta-Hydrolases"/>
    <property type="match status" value="1"/>
</dbReference>
<dbReference type="InterPro" id="IPR019363">
    <property type="entry name" value="LDAH"/>
</dbReference>
<dbReference type="EMBL" id="SDAM02000018">
    <property type="protein sequence ID" value="KAH6837236.1"/>
    <property type="molecule type" value="Genomic_DNA"/>
</dbReference>
<evidence type="ECO:0000256" key="2">
    <source>
        <dbReference type="ARBA" id="ARBA00008300"/>
    </source>
</evidence>
<evidence type="ECO:0000256" key="4">
    <source>
        <dbReference type="ARBA" id="ARBA00022801"/>
    </source>
</evidence>
<comment type="subcellular location">
    <subcellularLocation>
        <location evidence="1">Lipid droplet</location>
    </subcellularLocation>
</comment>
<dbReference type="Gene3D" id="3.40.50.1820">
    <property type="entry name" value="alpha/beta hydrolase"/>
    <property type="match status" value="1"/>
</dbReference>
<dbReference type="PANTHER" id="PTHR13390:SF0">
    <property type="entry name" value="LIPID DROPLET-ASSOCIATED HYDROLASE"/>
    <property type="match status" value="1"/>
</dbReference>
<dbReference type="GO" id="GO:0019915">
    <property type="term" value="P:lipid storage"/>
    <property type="evidence" value="ECO:0007669"/>
    <property type="project" value="InterPro"/>
</dbReference>
<reference evidence="5 6" key="1">
    <citation type="journal article" date="2021" name="Nat. Commun.">
        <title>Incipient diploidization of the medicinal plant Perilla within 10,000 years.</title>
        <authorList>
            <person name="Zhang Y."/>
            <person name="Shen Q."/>
            <person name="Leng L."/>
            <person name="Zhang D."/>
            <person name="Chen S."/>
            <person name="Shi Y."/>
            <person name="Ning Z."/>
            <person name="Chen S."/>
        </authorList>
    </citation>
    <scope>NUCLEOTIDE SEQUENCE [LARGE SCALE GENOMIC DNA]</scope>
    <source>
        <strain evidence="6">cv. PC099</strain>
    </source>
</reference>
<protein>
    <submittedName>
        <fullName evidence="5">Alpha/beta-Hydrolases superfamily protein</fullName>
    </submittedName>
</protein>
<comment type="caution">
    <text evidence="5">The sequence shown here is derived from an EMBL/GenBank/DDBJ whole genome shotgun (WGS) entry which is preliminary data.</text>
</comment>
<evidence type="ECO:0000313" key="5">
    <source>
        <dbReference type="EMBL" id="KAH6837236.1"/>
    </source>
</evidence>
<accession>A0AAD4PFE1</accession>
<dbReference type="GO" id="GO:0005811">
    <property type="term" value="C:lipid droplet"/>
    <property type="evidence" value="ECO:0007669"/>
    <property type="project" value="UniProtKB-SubCell"/>
</dbReference>
<sequence>MLLRIIAPISRFLHSNSRPHFLNFSQETKFSMGSESKSLVQKKKKADFRLLNVSGFKTDLLEINSHEPTFHVLFIPGNPGVISFYTEFLESLYELLGGTASITGIGHISHSQKNWESRRLFSLEEQINHKMSFIEQELQDVEVPIILVGHSIGSYISLEILKRSHKKVIYCIGLYPFLAVNTASSTQSSIRRLVVSPALCVALSTLGALLGVLPLEVTRFLVKISMGKSWSSSAVEVLCTHVLKYHTLRNMLFMAMTEFQTMPEKPDWDFMRSKRRQIAFLFGLDDHWGPMHLYEEIRKQVPDARVEVEREGHTHAFSCSGAGSIWVAEHVSSLIMNNIQLAKSS</sequence>
<dbReference type="PANTHER" id="PTHR13390">
    <property type="entry name" value="LIPASE"/>
    <property type="match status" value="1"/>
</dbReference>
<evidence type="ECO:0000313" key="6">
    <source>
        <dbReference type="Proteomes" id="UP001190926"/>
    </source>
</evidence>
<comment type="similarity">
    <text evidence="2">Belongs to the AB hydrolase superfamily. LDAH family.</text>
</comment>
<dbReference type="Proteomes" id="UP001190926">
    <property type="component" value="Unassembled WGS sequence"/>
</dbReference>